<comment type="similarity">
    <text evidence="7">Belongs to the MraZ family.</text>
</comment>
<gene>
    <name evidence="7" type="primary">mraZ</name>
    <name evidence="9" type="ORF">UY16_C0003G0008</name>
</gene>
<dbReference type="CDD" id="cd16320">
    <property type="entry name" value="MraZ_N"/>
    <property type="match status" value="1"/>
</dbReference>
<dbReference type="GO" id="GO:0009295">
    <property type="term" value="C:nucleoid"/>
    <property type="evidence" value="ECO:0007669"/>
    <property type="project" value="UniProtKB-SubCell"/>
</dbReference>
<dbReference type="NCBIfam" id="TIGR00242">
    <property type="entry name" value="division/cell wall cluster transcriptional repressor MraZ"/>
    <property type="match status" value="1"/>
</dbReference>
<reference evidence="9 10" key="1">
    <citation type="journal article" date="2015" name="Nature">
        <title>rRNA introns, odd ribosomes, and small enigmatic genomes across a large radiation of phyla.</title>
        <authorList>
            <person name="Brown C.T."/>
            <person name="Hug L.A."/>
            <person name="Thomas B.C."/>
            <person name="Sharon I."/>
            <person name="Castelle C.J."/>
            <person name="Singh A."/>
            <person name="Wilkins M.J."/>
            <person name="Williams K.H."/>
            <person name="Banfield J.F."/>
        </authorList>
    </citation>
    <scope>NUCLEOTIDE SEQUENCE [LARGE SCALE GENOMIC DNA]</scope>
</reference>
<dbReference type="InterPro" id="IPR035644">
    <property type="entry name" value="MraZ_C"/>
</dbReference>
<protein>
    <recommendedName>
        <fullName evidence="1 7">Transcriptional regulator MraZ</fullName>
    </recommendedName>
</protein>
<feature type="domain" description="SpoVT-AbrB" evidence="8">
    <location>
        <begin position="7"/>
        <end position="50"/>
    </location>
</feature>
<proteinExistence type="inferred from homology"/>
<keyword evidence="3" id="KW-0677">Repeat</keyword>
<comment type="caution">
    <text evidence="9">The sequence shown here is derived from an EMBL/GenBank/DDBJ whole genome shotgun (WGS) entry which is preliminary data.</text>
</comment>
<dbReference type="InterPro" id="IPR020603">
    <property type="entry name" value="MraZ_dom"/>
</dbReference>
<dbReference type="GO" id="GO:0000976">
    <property type="term" value="F:transcription cis-regulatory region binding"/>
    <property type="evidence" value="ECO:0007669"/>
    <property type="project" value="TreeGrafter"/>
</dbReference>
<evidence type="ECO:0000313" key="10">
    <source>
        <dbReference type="Proteomes" id="UP000034739"/>
    </source>
</evidence>
<evidence type="ECO:0000256" key="5">
    <source>
        <dbReference type="ARBA" id="ARBA00023125"/>
    </source>
</evidence>
<dbReference type="Proteomes" id="UP000034739">
    <property type="component" value="Unassembled WGS sequence"/>
</dbReference>
<dbReference type="PANTHER" id="PTHR34701:SF1">
    <property type="entry name" value="TRANSCRIPTIONAL REGULATOR MRAZ"/>
    <property type="match status" value="1"/>
</dbReference>
<dbReference type="Pfam" id="PF02381">
    <property type="entry name" value="MraZ"/>
    <property type="match status" value="2"/>
</dbReference>
<keyword evidence="4 7" id="KW-0805">Transcription regulation</keyword>
<name>A0A0G1U3M2_9BACT</name>
<dbReference type="InterPro" id="IPR035642">
    <property type="entry name" value="MraZ_N"/>
</dbReference>
<sequence length="134" mass="15477">MKLFLGEYDHSLDDRGRVTLPRKVRSELGERDVILARGFEACIFGFDKGSWEKEAAKQLEAPVTQEEARRIRRYMFAGAEKVEVDKLGRILLPALLKEYAKVGKEVVIVGAGDHFEIWDRAIWKKYATRLKDHE</sequence>
<dbReference type="CDD" id="cd16321">
    <property type="entry name" value="MraZ_C"/>
    <property type="match status" value="1"/>
</dbReference>
<evidence type="ECO:0000259" key="8">
    <source>
        <dbReference type="PROSITE" id="PS51740"/>
    </source>
</evidence>
<comment type="subunit">
    <text evidence="7">Forms oligomers.</text>
</comment>
<dbReference type="AlphaFoldDB" id="A0A0G1U3M2"/>
<dbReference type="GO" id="GO:0005737">
    <property type="term" value="C:cytoplasm"/>
    <property type="evidence" value="ECO:0007669"/>
    <property type="project" value="UniProtKB-UniRule"/>
</dbReference>
<accession>A0A0G1U3M2</accession>
<dbReference type="InterPro" id="IPR003444">
    <property type="entry name" value="MraZ"/>
</dbReference>
<dbReference type="SUPFAM" id="SSF89447">
    <property type="entry name" value="AbrB/MazE/MraZ-like"/>
    <property type="match status" value="1"/>
</dbReference>
<dbReference type="Gene3D" id="3.40.1550.20">
    <property type="entry name" value="Transcriptional regulator MraZ domain"/>
    <property type="match status" value="1"/>
</dbReference>
<keyword evidence="2 7" id="KW-0963">Cytoplasm</keyword>
<evidence type="ECO:0000313" key="9">
    <source>
        <dbReference type="EMBL" id="KKU88666.1"/>
    </source>
</evidence>
<comment type="subcellular location">
    <subcellularLocation>
        <location evidence="7">Cytoplasm</location>
        <location evidence="7">Nucleoid</location>
    </subcellularLocation>
</comment>
<dbReference type="InterPro" id="IPR038619">
    <property type="entry name" value="MraZ_sf"/>
</dbReference>
<evidence type="ECO:0000256" key="4">
    <source>
        <dbReference type="ARBA" id="ARBA00023015"/>
    </source>
</evidence>
<dbReference type="PANTHER" id="PTHR34701">
    <property type="entry name" value="TRANSCRIPTIONAL REGULATOR MRAZ"/>
    <property type="match status" value="1"/>
</dbReference>
<dbReference type="GO" id="GO:0003700">
    <property type="term" value="F:DNA-binding transcription factor activity"/>
    <property type="evidence" value="ECO:0007669"/>
    <property type="project" value="UniProtKB-UniRule"/>
</dbReference>
<dbReference type="PROSITE" id="PS51740">
    <property type="entry name" value="SPOVT_ABRB"/>
    <property type="match status" value="2"/>
</dbReference>
<dbReference type="InterPro" id="IPR007159">
    <property type="entry name" value="SpoVT-AbrB_dom"/>
</dbReference>
<dbReference type="GO" id="GO:2000143">
    <property type="term" value="P:negative regulation of DNA-templated transcription initiation"/>
    <property type="evidence" value="ECO:0007669"/>
    <property type="project" value="TreeGrafter"/>
</dbReference>
<evidence type="ECO:0000256" key="7">
    <source>
        <dbReference type="HAMAP-Rule" id="MF_01008"/>
    </source>
</evidence>
<keyword evidence="6 7" id="KW-0804">Transcription</keyword>
<dbReference type="HAMAP" id="MF_01008">
    <property type="entry name" value="MraZ"/>
    <property type="match status" value="1"/>
</dbReference>
<keyword evidence="5 7" id="KW-0238">DNA-binding</keyword>
<evidence type="ECO:0000256" key="1">
    <source>
        <dbReference type="ARBA" id="ARBA00013860"/>
    </source>
</evidence>
<feature type="domain" description="SpoVT-AbrB" evidence="8">
    <location>
        <begin position="79"/>
        <end position="122"/>
    </location>
</feature>
<evidence type="ECO:0000256" key="3">
    <source>
        <dbReference type="ARBA" id="ARBA00022737"/>
    </source>
</evidence>
<organism evidence="9 10">
    <name type="scientific">Candidatus Gottesmanbacteria bacterium GW2011_GWA2_47_9</name>
    <dbReference type="NCBI Taxonomy" id="1618445"/>
    <lineage>
        <taxon>Bacteria</taxon>
        <taxon>Candidatus Gottesmaniibacteriota</taxon>
    </lineage>
</organism>
<evidence type="ECO:0000256" key="6">
    <source>
        <dbReference type="ARBA" id="ARBA00023163"/>
    </source>
</evidence>
<dbReference type="InterPro" id="IPR037914">
    <property type="entry name" value="SpoVT-AbrB_sf"/>
</dbReference>
<dbReference type="EMBL" id="LCOY01000003">
    <property type="protein sequence ID" value="KKU88666.1"/>
    <property type="molecule type" value="Genomic_DNA"/>
</dbReference>
<evidence type="ECO:0000256" key="2">
    <source>
        <dbReference type="ARBA" id="ARBA00022490"/>
    </source>
</evidence>